<dbReference type="InterPro" id="IPR001138">
    <property type="entry name" value="Zn2Cys6_DnaBD"/>
</dbReference>
<accession>A0A9P8SRH6</accession>
<dbReference type="EMBL" id="JAIBSC010000075">
    <property type="protein sequence ID" value="KAH1900557.1"/>
    <property type="molecule type" value="Genomic_DNA"/>
</dbReference>
<evidence type="ECO:0000256" key="5">
    <source>
        <dbReference type="SAM" id="Phobius"/>
    </source>
</evidence>
<evidence type="ECO:0000313" key="7">
    <source>
        <dbReference type="EMBL" id="KAH1900557.1"/>
    </source>
</evidence>
<reference evidence="7" key="1">
    <citation type="submission" date="2021-08" db="EMBL/GenBank/DDBJ databases">
        <title>Global Aspergillus fumigatus from environmental and clinical sources.</title>
        <authorList>
            <person name="Barber A."/>
            <person name="Sae-Ong T."/>
        </authorList>
    </citation>
    <scope>NUCLEOTIDE SEQUENCE</scope>
    <source>
        <strain evidence="7">NRZ-2016-071</strain>
    </source>
</reference>
<feature type="domain" description="Zn(2)-C6 fungal-type" evidence="6">
    <location>
        <begin position="221"/>
        <end position="250"/>
    </location>
</feature>
<evidence type="ECO:0000256" key="1">
    <source>
        <dbReference type="ARBA" id="ARBA00023015"/>
    </source>
</evidence>
<dbReference type="Gene3D" id="4.10.240.10">
    <property type="entry name" value="Zn(2)-C6 fungal-type DNA-binding domain"/>
    <property type="match status" value="1"/>
</dbReference>
<dbReference type="InterPro" id="IPR050797">
    <property type="entry name" value="Carb_Metab_Trans_Reg"/>
</dbReference>
<dbReference type="CDD" id="cd12148">
    <property type="entry name" value="fungal_TF_MHR"/>
    <property type="match status" value="1"/>
</dbReference>
<comment type="caution">
    <text evidence="7">The sequence shown here is derived from an EMBL/GenBank/DDBJ whole genome shotgun (WGS) entry which is preliminary data.</text>
</comment>
<dbReference type="PANTHER" id="PTHR31668">
    <property type="entry name" value="GLUCOSE TRANSPORT TRANSCRIPTION REGULATOR RGT1-RELATED-RELATED"/>
    <property type="match status" value="1"/>
</dbReference>
<keyword evidence="3" id="KW-0804">Transcription</keyword>
<evidence type="ECO:0000256" key="3">
    <source>
        <dbReference type="ARBA" id="ARBA00023163"/>
    </source>
</evidence>
<organism evidence="7 8">
    <name type="scientific">Aspergillus fumigatus</name>
    <name type="common">Neosartorya fumigata</name>
    <dbReference type="NCBI Taxonomy" id="746128"/>
    <lineage>
        <taxon>Eukaryota</taxon>
        <taxon>Fungi</taxon>
        <taxon>Dikarya</taxon>
        <taxon>Ascomycota</taxon>
        <taxon>Pezizomycotina</taxon>
        <taxon>Eurotiomycetes</taxon>
        <taxon>Eurotiomycetidae</taxon>
        <taxon>Eurotiales</taxon>
        <taxon>Aspergillaceae</taxon>
        <taxon>Aspergillus</taxon>
        <taxon>Aspergillus subgen. Fumigati</taxon>
    </lineage>
</organism>
<dbReference type="AlphaFoldDB" id="A0A9P8SRH6"/>
<sequence>MASGLIFDPLQLLRVAPLATSTGSLVHALVELFSNSAFLQPSIRKPSDAVLPKWYSYVFNRQIVSVLALNLTTISTGISNILLSRSRSALPLSRTTFYWAGVAGAVAHLFFVPFVAPRIQRIVEDSNANGPTVDMEDWLGFHRIRMLVADLPAWLAFAGAVMVELRPPLHCLDTGYSWRGMTRKTSTFSPFFDPPHNFSQIIATSNQTCKMPRDTQMVKQACDACRRRKVKCNAQRPCSQCRSAGLSCRTSLVRQKKGRQGRSANVLSELRTQNAQGNEPPDPTIASLTVAASIVSPPGGRCRFARKENVLPRELIRDCSEYFFARMQGTVPILQAETFQRHVEQMDHCIHAYCLVVAFCAFVMMQTGYSSAQAAGSRWTRSMDAGRELLEEATEARKHLDPLTVPVRQSITIAFLLYGCHIALGNQRHAYYFLREATTLYTAGMLDTQSDAEEGEEKLSSGKLFWLLLISERAHAIRRHRPVTLQVTANSPTLEDPSPDDTSCIGFRCLADLYRPFDESFLGLWNGTHATCSRESLILLDKHICDAVPPDLELPDIPMADLRVSQQWLRTMIWQLSTTAGFLSSKASHPCMEFRYPLQIARDLSLATWKLSTQSMETHGIGLIEKIFEVACTLTDVMACLSTAGLRSSGFNLGPQDYLKHFFSLVNTLPGGRQRFLPLLLTKVGQTLPSMLQPVTQHLNLPAATVETLVPPEKAEPEAFGDTWPDDQSYSDFNYAEMSRIGDKTPEIDEAFMQYLQSSP</sequence>
<dbReference type="PANTHER" id="PTHR31668:SF20">
    <property type="entry name" value="ZN(II)2CYS6 TRANSCRIPTION FACTOR (EUROFUNG)"/>
    <property type="match status" value="1"/>
</dbReference>
<dbReference type="PROSITE" id="PS50048">
    <property type="entry name" value="ZN2_CY6_FUNGAL_2"/>
    <property type="match status" value="1"/>
</dbReference>
<keyword evidence="5" id="KW-0472">Membrane</keyword>
<keyword evidence="1" id="KW-0805">Transcription regulation</keyword>
<dbReference type="SUPFAM" id="SSF57701">
    <property type="entry name" value="Zn2/Cys6 DNA-binding domain"/>
    <property type="match status" value="1"/>
</dbReference>
<keyword evidence="2" id="KW-0238">DNA-binding</keyword>
<name>A0A9P8SRH6_ASPFM</name>
<dbReference type="Pfam" id="PF00172">
    <property type="entry name" value="Zn_clus"/>
    <property type="match status" value="1"/>
</dbReference>
<feature type="transmembrane region" description="Helical" evidence="5">
    <location>
        <begin position="63"/>
        <end position="83"/>
    </location>
</feature>
<dbReference type="CDD" id="cd00067">
    <property type="entry name" value="GAL4"/>
    <property type="match status" value="1"/>
</dbReference>
<evidence type="ECO:0000313" key="8">
    <source>
        <dbReference type="Proteomes" id="UP000813423"/>
    </source>
</evidence>
<dbReference type="GO" id="GO:0008270">
    <property type="term" value="F:zinc ion binding"/>
    <property type="evidence" value="ECO:0007669"/>
    <property type="project" value="InterPro"/>
</dbReference>
<dbReference type="InterPro" id="IPR036864">
    <property type="entry name" value="Zn2-C6_fun-type_DNA-bd_sf"/>
</dbReference>
<evidence type="ECO:0000256" key="4">
    <source>
        <dbReference type="ARBA" id="ARBA00023242"/>
    </source>
</evidence>
<keyword evidence="5" id="KW-0812">Transmembrane</keyword>
<proteinExistence type="predicted"/>
<feature type="transmembrane region" description="Helical" evidence="5">
    <location>
        <begin position="95"/>
        <end position="116"/>
    </location>
</feature>
<dbReference type="PROSITE" id="PS00463">
    <property type="entry name" value="ZN2_CY6_FUNGAL_1"/>
    <property type="match status" value="1"/>
</dbReference>
<dbReference type="Proteomes" id="UP000813423">
    <property type="component" value="Unassembled WGS sequence"/>
</dbReference>
<evidence type="ECO:0000259" key="6">
    <source>
        <dbReference type="PROSITE" id="PS50048"/>
    </source>
</evidence>
<dbReference type="GO" id="GO:0003677">
    <property type="term" value="F:DNA binding"/>
    <property type="evidence" value="ECO:0007669"/>
    <property type="project" value="UniProtKB-KW"/>
</dbReference>
<evidence type="ECO:0000256" key="2">
    <source>
        <dbReference type="ARBA" id="ARBA00023125"/>
    </source>
</evidence>
<gene>
    <name evidence="7" type="ORF">KXV57_008464</name>
</gene>
<dbReference type="GO" id="GO:0000981">
    <property type="term" value="F:DNA-binding transcription factor activity, RNA polymerase II-specific"/>
    <property type="evidence" value="ECO:0007669"/>
    <property type="project" value="InterPro"/>
</dbReference>
<protein>
    <recommendedName>
        <fullName evidence="6">Zn(2)-C6 fungal-type domain-containing protein</fullName>
    </recommendedName>
</protein>
<dbReference type="SMART" id="SM00066">
    <property type="entry name" value="GAL4"/>
    <property type="match status" value="1"/>
</dbReference>
<keyword evidence="4" id="KW-0539">Nucleus</keyword>
<keyword evidence="5" id="KW-1133">Transmembrane helix</keyword>